<dbReference type="Proteomes" id="UP000019805">
    <property type="component" value="Chromosome"/>
</dbReference>
<gene>
    <name evidence="3" type="ORF">BN940_04866</name>
</gene>
<feature type="chain" id="PRO_5004917433" evidence="2">
    <location>
        <begin position="22"/>
        <end position="233"/>
    </location>
</feature>
<evidence type="ECO:0000256" key="2">
    <source>
        <dbReference type="SAM" id="SignalP"/>
    </source>
</evidence>
<dbReference type="Gene3D" id="1.25.40.10">
    <property type="entry name" value="Tetratricopeptide repeat domain"/>
    <property type="match status" value="1"/>
</dbReference>
<sequence length="233" mass="23988">MALCACLAAGPSIAASSGAGAGPSSLNYNPETGAFTEPLPPERGWQAFAELLKKAAPSVDTAIPLTPAQVAGHVAALIDAGRAAEALDIIGKQQAARDAAAVPGADVQLRYQQGRALAALGRHDEAMAVWRQMTTDYPELPEPWNALAIEYARRGQLQLARDALDMALVSDPSFAPALENLGHVQMRMAQESFDRARAAGASPAPAAAPAGQAAPAAAPATPTHDKTSARQAQ</sequence>
<reference evidence="3 4" key="1">
    <citation type="journal article" date="2014" name="BMC Microbiol.">
        <title>The oxygen-independent metabolism of cyclic monoterpenes in Castellaniella defragrans 65Phen.</title>
        <authorList>
            <person name="Petasch J."/>
            <person name="Disch E.M."/>
            <person name="Markert S."/>
            <person name="Becher D."/>
            <person name="Schweder T."/>
            <person name="Huttel B."/>
            <person name="Reinhardt R."/>
            <person name="Harder J."/>
        </authorList>
    </citation>
    <scope>NUCLEOTIDE SEQUENCE [LARGE SCALE GENOMIC DNA]</scope>
    <source>
        <strain evidence="3">65Phen</strain>
    </source>
</reference>
<dbReference type="SUPFAM" id="SSF48452">
    <property type="entry name" value="TPR-like"/>
    <property type="match status" value="1"/>
</dbReference>
<evidence type="ECO:0000256" key="1">
    <source>
        <dbReference type="SAM" id="MobiDB-lite"/>
    </source>
</evidence>
<organism evidence="3 4">
    <name type="scientific">Castellaniella defragrans (strain DSM 12143 / CCUG 39792 / 65Phen)</name>
    <name type="common">Alcaligenes defragrans</name>
    <dbReference type="NCBI Taxonomy" id="1437824"/>
    <lineage>
        <taxon>Bacteria</taxon>
        <taxon>Pseudomonadati</taxon>
        <taxon>Pseudomonadota</taxon>
        <taxon>Betaproteobacteria</taxon>
        <taxon>Burkholderiales</taxon>
        <taxon>Alcaligenaceae</taxon>
        <taxon>Castellaniella</taxon>
    </lineage>
</organism>
<dbReference type="InterPro" id="IPR011990">
    <property type="entry name" value="TPR-like_helical_dom_sf"/>
</dbReference>
<feature type="signal peptide" evidence="2">
    <location>
        <begin position="1"/>
        <end position="21"/>
    </location>
</feature>
<keyword evidence="2" id="KW-0732">Signal</keyword>
<accession>W8WUQ5</accession>
<dbReference type="EMBL" id="HG916765">
    <property type="protein sequence ID" value="CDM23443.1"/>
    <property type="molecule type" value="Genomic_DNA"/>
</dbReference>
<feature type="compositionally biased region" description="Low complexity" evidence="1">
    <location>
        <begin position="198"/>
        <end position="220"/>
    </location>
</feature>
<dbReference type="HOGENOM" id="CLU_080146_0_0_4"/>
<keyword evidence="4" id="KW-1185">Reference proteome</keyword>
<protein>
    <submittedName>
        <fullName evidence="3">Putative exported protein</fullName>
    </submittedName>
</protein>
<feature type="region of interest" description="Disordered" evidence="1">
    <location>
        <begin position="194"/>
        <end position="233"/>
    </location>
</feature>
<proteinExistence type="predicted"/>
<dbReference type="Pfam" id="PF13428">
    <property type="entry name" value="TPR_14"/>
    <property type="match status" value="1"/>
</dbReference>
<evidence type="ECO:0000313" key="4">
    <source>
        <dbReference type="Proteomes" id="UP000019805"/>
    </source>
</evidence>
<dbReference type="KEGG" id="cdn:BN940_04866"/>
<dbReference type="eggNOG" id="COG0457">
    <property type="taxonomic scope" value="Bacteria"/>
</dbReference>
<dbReference type="STRING" id="1437824.BN940_04866"/>
<name>W8WUQ5_CASD6</name>
<dbReference type="AlphaFoldDB" id="W8WUQ5"/>
<feature type="compositionally biased region" description="Basic and acidic residues" evidence="1">
    <location>
        <begin position="223"/>
        <end position="233"/>
    </location>
</feature>
<evidence type="ECO:0000313" key="3">
    <source>
        <dbReference type="EMBL" id="CDM23443.1"/>
    </source>
</evidence>